<dbReference type="GO" id="GO:0016787">
    <property type="term" value="F:hydrolase activity"/>
    <property type="evidence" value="ECO:0007669"/>
    <property type="project" value="UniProtKB-KW"/>
</dbReference>
<proteinExistence type="predicted"/>
<dbReference type="GO" id="GO:0003676">
    <property type="term" value="F:nucleic acid binding"/>
    <property type="evidence" value="ECO:0007669"/>
    <property type="project" value="InterPro"/>
</dbReference>
<dbReference type="PROSITE" id="PS51195">
    <property type="entry name" value="Q_MOTIF"/>
    <property type="match status" value="1"/>
</dbReference>
<keyword evidence="4" id="KW-0347">Helicase</keyword>
<dbReference type="GO" id="GO:0003724">
    <property type="term" value="F:RNA helicase activity"/>
    <property type="evidence" value="ECO:0007669"/>
    <property type="project" value="UniProtKB-EC"/>
</dbReference>
<comment type="caution">
    <text evidence="11">The sequence shown here is derived from an EMBL/GenBank/DDBJ whole genome shotgun (WGS) entry which is preliminary data.</text>
</comment>
<dbReference type="InterPro" id="IPR001650">
    <property type="entry name" value="Helicase_C-like"/>
</dbReference>
<reference evidence="11" key="2">
    <citation type="journal article" date="2022" name="Res Sq">
        <title>Comparative Genomics Reveals Insights into the Divergent Evolution of Astigmatic Mites and Household Pest Adaptations.</title>
        <authorList>
            <person name="Xiong Q."/>
            <person name="Wan A.T.-Y."/>
            <person name="Liu X.-Y."/>
            <person name="Fung C.S.-H."/>
            <person name="Xiao X."/>
            <person name="Malainual N."/>
            <person name="Hou J."/>
            <person name="Wang L."/>
            <person name="Wang M."/>
            <person name="Yang K."/>
            <person name="Cui Y."/>
            <person name="Leung E."/>
            <person name="Nong W."/>
            <person name="Shin S.-K."/>
            <person name="Au S."/>
            <person name="Jeong K.Y."/>
            <person name="Chew F.T."/>
            <person name="Hui J."/>
            <person name="Leung T.F."/>
            <person name="Tungtrongchitr A."/>
            <person name="Zhong N."/>
            <person name="Liu Z."/>
            <person name="Tsui S."/>
        </authorList>
    </citation>
    <scope>NUCLEOTIDE SEQUENCE</scope>
    <source>
        <strain evidence="11">Derf</strain>
        <tissue evidence="11">Whole organism</tissue>
    </source>
</reference>
<feature type="compositionally biased region" description="Polar residues" evidence="7">
    <location>
        <begin position="551"/>
        <end position="563"/>
    </location>
</feature>
<dbReference type="EC" id="3.6.4.13" evidence="1"/>
<evidence type="ECO:0000256" key="2">
    <source>
        <dbReference type="ARBA" id="ARBA00022741"/>
    </source>
</evidence>
<evidence type="ECO:0000313" key="11">
    <source>
        <dbReference type="EMBL" id="KAH9506339.1"/>
    </source>
</evidence>
<dbReference type="Pfam" id="PF00271">
    <property type="entry name" value="Helicase_C"/>
    <property type="match status" value="1"/>
</dbReference>
<dbReference type="PANTHER" id="PTHR47959">
    <property type="entry name" value="ATP-DEPENDENT RNA HELICASE RHLE-RELATED"/>
    <property type="match status" value="1"/>
</dbReference>
<dbReference type="InterPro" id="IPR014014">
    <property type="entry name" value="RNA_helicase_DEAD_Q_motif"/>
</dbReference>
<dbReference type="EMBL" id="ASGP02000005">
    <property type="protein sequence ID" value="KAH9506339.1"/>
    <property type="molecule type" value="Genomic_DNA"/>
</dbReference>
<accession>A0A922HU89</accession>
<feature type="region of interest" description="Disordered" evidence="7">
    <location>
        <begin position="531"/>
        <end position="585"/>
    </location>
</feature>
<dbReference type="GO" id="GO:0005829">
    <property type="term" value="C:cytosol"/>
    <property type="evidence" value="ECO:0007669"/>
    <property type="project" value="TreeGrafter"/>
</dbReference>
<dbReference type="PROSITE" id="PS51194">
    <property type="entry name" value="HELICASE_CTER"/>
    <property type="match status" value="1"/>
</dbReference>
<evidence type="ECO:0000259" key="9">
    <source>
        <dbReference type="PROSITE" id="PS51194"/>
    </source>
</evidence>
<dbReference type="PROSITE" id="PS51192">
    <property type="entry name" value="HELICASE_ATP_BIND_1"/>
    <property type="match status" value="1"/>
</dbReference>
<dbReference type="SMART" id="SM00490">
    <property type="entry name" value="HELICc"/>
    <property type="match status" value="1"/>
</dbReference>
<feature type="short sequence motif" description="Q motif" evidence="6">
    <location>
        <begin position="58"/>
        <end position="86"/>
    </location>
</feature>
<gene>
    <name evidence="11" type="primary">DDX20</name>
    <name evidence="11" type="ORF">DERF_011077</name>
</gene>
<keyword evidence="3" id="KW-0378">Hydrolase</keyword>
<evidence type="ECO:0000259" key="10">
    <source>
        <dbReference type="PROSITE" id="PS51195"/>
    </source>
</evidence>
<organism evidence="11 12">
    <name type="scientific">Dermatophagoides farinae</name>
    <name type="common">American house dust mite</name>
    <dbReference type="NCBI Taxonomy" id="6954"/>
    <lineage>
        <taxon>Eukaryota</taxon>
        <taxon>Metazoa</taxon>
        <taxon>Ecdysozoa</taxon>
        <taxon>Arthropoda</taxon>
        <taxon>Chelicerata</taxon>
        <taxon>Arachnida</taxon>
        <taxon>Acari</taxon>
        <taxon>Acariformes</taxon>
        <taxon>Sarcoptiformes</taxon>
        <taxon>Astigmata</taxon>
        <taxon>Psoroptidia</taxon>
        <taxon>Analgoidea</taxon>
        <taxon>Pyroglyphidae</taxon>
        <taxon>Dermatophagoidinae</taxon>
        <taxon>Dermatophagoides</taxon>
    </lineage>
</organism>
<protein>
    <recommendedName>
        <fullName evidence="1">RNA helicase</fullName>
        <ecNumber evidence="1">3.6.4.13</ecNumber>
    </recommendedName>
</protein>
<evidence type="ECO:0000256" key="6">
    <source>
        <dbReference type="PROSITE-ProRule" id="PRU00552"/>
    </source>
</evidence>
<dbReference type="Pfam" id="PF00270">
    <property type="entry name" value="DEAD"/>
    <property type="match status" value="1"/>
</dbReference>
<evidence type="ECO:0000259" key="8">
    <source>
        <dbReference type="PROSITE" id="PS51192"/>
    </source>
</evidence>
<evidence type="ECO:0000256" key="5">
    <source>
        <dbReference type="ARBA" id="ARBA00022840"/>
    </source>
</evidence>
<dbReference type="InterPro" id="IPR050079">
    <property type="entry name" value="DEAD_box_RNA_helicase"/>
</dbReference>
<keyword evidence="12" id="KW-1185">Reference proteome</keyword>
<dbReference type="Gene3D" id="3.40.50.300">
    <property type="entry name" value="P-loop containing nucleotide triphosphate hydrolases"/>
    <property type="match status" value="2"/>
</dbReference>
<feature type="compositionally biased region" description="Polar residues" evidence="7">
    <location>
        <begin position="531"/>
        <end position="543"/>
    </location>
</feature>
<evidence type="ECO:0000256" key="3">
    <source>
        <dbReference type="ARBA" id="ARBA00022801"/>
    </source>
</evidence>
<keyword evidence="5" id="KW-0067">ATP-binding</keyword>
<keyword evidence="2" id="KW-0547">Nucleotide-binding</keyword>
<dbReference type="CDD" id="cd18787">
    <property type="entry name" value="SF2_C_DEAD"/>
    <property type="match status" value="1"/>
</dbReference>
<evidence type="ECO:0000313" key="12">
    <source>
        <dbReference type="Proteomes" id="UP000790347"/>
    </source>
</evidence>
<feature type="domain" description="Helicase C-terminal" evidence="9">
    <location>
        <begin position="298"/>
        <end position="444"/>
    </location>
</feature>
<evidence type="ECO:0000256" key="7">
    <source>
        <dbReference type="SAM" id="MobiDB-lite"/>
    </source>
</evidence>
<dbReference type="InterPro" id="IPR011545">
    <property type="entry name" value="DEAD/DEAH_box_helicase_dom"/>
</dbReference>
<evidence type="ECO:0000256" key="1">
    <source>
        <dbReference type="ARBA" id="ARBA00012552"/>
    </source>
</evidence>
<dbReference type="InterPro" id="IPR027417">
    <property type="entry name" value="P-loop_NTPase"/>
</dbReference>
<sequence>MDLITDNKSSIAHNLEAKIWRSQDVDLSTYSEQTLNMIEIRTPSNNTNFVLKNSTKNTTFSLMKIHNSIVNDLKRCGFVWPSPIQSTCIPIARLGIDLIAQSKSGTGKTIVFVVCALEMVRQDLQNEIPCPKVLILAPTREIAVQIGDLINSITMKWKNFSCYKAIGGTKVSDDVEQLYHSQIVVGTPGRIVCLLEMNFLKPHSIRLFVLDECDKLMEENFKIQIDKIYNRLPINKQMIVTSATLSTEMTEYLSKYMRDPASIRMNADKPSLIGVAQYTLMIDGHCLDYMNFESKINPLLELLNTIRFNQCFVFLNYQTRVKYLYERLNNEGLSVIHITGDMSQKERLQTIEMFRSQRFKIFISTDLTSRGIDIESVNLVINVDLPINCETYLHRIGRAGRYGSSGLAITIVGRDSNEYGKFATILSQYNLETKRLHLPLSIDLWDNFRRDNVHSSNGLHCSSTTTLKVSPLFKQLQCTYEKLLKEPELIVHCEFKSSNNHIEKKSRKPLSQILEQLNIQKEKHLLSKEINSTTINKMNNPKSIGSDKSESTMIKSSSRTSLSNKHDQTTPESFANQNISNDENISIEEKNVNHLNRKCSTSSDDDKHSFKITSSADEQQHGQQQELRKIFHQTFLNPTTIINPLNSTNHYYENQSHHYQMNYICHYLLNGGRFN</sequence>
<reference evidence="11" key="1">
    <citation type="submission" date="2013-05" db="EMBL/GenBank/DDBJ databases">
        <authorList>
            <person name="Yim A.K.Y."/>
            <person name="Chan T.F."/>
            <person name="Ji K.M."/>
            <person name="Liu X.Y."/>
            <person name="Zhou J.W."/>
            <person name="Li R.Q."/>
            <person name="Yang K.Y."/>
            <person name="Li J."/>
            <person name="Li M."/>
            <person name="Law P.T.W."/>
            <person name="Wu Y.L."/>
            <person name="Cai Z.L."/>
            <person name="Qin H."/>
            <person name="Bao Y."/>
            <person name="Leung R.K.K."/>
            <person name="Ng P.K.S."/>
            <person name="Zou J."/>
            <person name="Zhong X.J."/>
            <person name="Ran P.X."/>
            <person name="Zhong N.S."/>
            <person name="Liu Z.G."/>
            <person name="Tsui S.K.W."/>
        </authorList>
    </citation>
    <scope>NUCLEOTIDE SEQUENCE</scope>
    <source>
        <strain evidence="11">Derf</strain>
        <tissue evidence="11">Whole organism</tissue>
    </source>
</reference>
<dbReference type="Proteomes" id="UP000790347">
    <property type="component" value="Unassembled WGS sequence"/>
</dbReference>
<dbReference type="PANTHER" id="PTHR47959:SF1">
    <property type="entry name" value="ATP-DEPENDENT RNA HELICASE DBPA"/>
    <property type="match status" value="1"/>
</dbReference>
<dbReference type="InterPro" id="IPR014001">
    <property type="entry name" value="Helicase_ATP-bd"/>
</dbReference>
<evidence type="ECO:0000256" key="4">
    <source>
        <dbReference type="ARBA" id="ARBA00022806"/>
    </source>
</evidence>
<dbReference type="SMART" id="SM00487">
    <property type="entry name" value="DEXDc"/>
    <property type="match status" value="1"/>
</dbReference>
<feature type="domain" description="Helicase ATP-binding" evidence="8">
    <location>
        <begin position="89"/>
        <end position="263"/>
    </location>
</feature>
<name>A0A922HU89_DERFA</name>
<dbReference type="GO" id="GO:0005524">
    <property type="term" value="F:ATP binding"/>
    <property type="evidence" value="ECO:0007669"/>
    <property type="project" value="UniProtKB-KW"/>
</dbReference>
<dbReference type="AlphaFoldDB" id="A0A922HU89"/>
<feature type="domain" description="DEAD-box RNA helicase Q" evidence="10">
    <location>
        <begin position="58"/>
        <end position="86"/>
    </location>
</feature>
<dbReference type="SUPFAM" id="SSF52540">
    <property type="entry name" value="P-loop containing nucleoside triphosphate hydrolases"/>
    <property type="match status" value="1"/>
</dbReference>
<feature type="compositionally biased region" description="Polar residues" evidence="7">
    <location>
        <begin position="570"/>
        <end position="584"/>
    </location>
</feature>